<dbReference type="InterPro" id="IPR001660">
    <property type="entry name" value="SAM"/>
</dbReference>
<evidence type="ECO:0000259" key="2">
    <source>
        <dbReference type="PROSITE" id="PS50105"/>
    </source>
</evidence>
<dbReference type="SUPFAM" id="SSF47769">
    <property type="entry name" value="SAM/Pointed domain"/>
    <property type="match status" value="1"/>
</dbReference>
<evidence type="ECO:0000313" key="3">
    <source>
        <dbReference type="EMBL" id="VTJ71475.1"/>
    </source>
</evidence>
<evidence type="ECO:0000313" key="4">
    <source>
        <dbReference type="Proteomes" id="UP000335636"/>
    </source>
</evidence>
<feature type="compositionally biased region" description="Polar residues" evidence="1">
    <location>
        <begin position="82"/>
        <end position="93"/>
    </location>
</feature>
<organism evidence="3 4">
    <name type="scientific">Marmota monax</name>
    <name type="common">Woodchuck</name>
    <dbReference type="NCBI Taxonomy" id="9995"/>
    <lineage>
        <taxon>Eukaryota</taxon>
        <taxon>Metazoa</taxon>
        <taxon>Chordata</taxon>
        <taxon>Craniata</taxon>
        <taxon>Vertebrata</taxon>
        <taxon>Euteleostomi</taxon>
        <taxon>Mammalia</taxon>
        <taxon>Eutheria</taxon>
        <taxon>Euarchontoglires</taxon>
        <taxon>Glires</taxon>
        <taxon>Rodentia</taxon>
        <taxon>Sciuromorpha</taxon>
        <taxon>Sciuridae</taxon>
        <taxon>Xerinae</taxon>
        <taxon>Marmotini</taxon>
        <taxon>Marmota</taxon>
    </lineage>
</organism>
<dbReference type="EMBL" id="CABDUW010000565">
    <property type="protein sequence ID" value="VTJ71475.1"/>
    <property type="molecule type" value="Genomic_DNA"/>
</dbReference>
<comment type="caution">
    <text evidence="3">The sequence shown here is derived from an EMBL/GenBank/DDBJ whole genome shotgun (WGS) entry which is preliminary data.</text>
</comment>
<dbReference type="Pfam" id="PF00536">
    <property type="entry name" value="SAM_1"/>
    <property type="match status" value="1"/>
</dbReference>
<feature type="domain" description="SAM" evidence="2">
    <location>
        <begin position="14"/>
        <end position="48"/>
    </location>
</feature>
<reference evidence="3" key="1">
    <citation type="submission" date="2019-04" db="EMBL/GenBank/DDBJ databases">
        <authorList>
            <person name="Alioto T."/>
            <person name="Alioto T."/>
        </authorList>
    </citation>
    <scope>NUCLEOTIDE SEQUENCE [LARGE SCALE GENOMIC DNA]</scope>
</reference>
<accession>A0A5E4BPV1</accession>
<feature type="region of interest" description="Disordered" evidence="1">
    <location>
        <begin position="54"/>
        <end position="93"/>
    </location>
</feature>
<protein>
    <recommendedName>
        <fullName evidence="2">SAM domain-containing protein</fullName>
    </recommendedName>
</protein>
<proteinExistence type="predicted"/>
<dbReference type="AlphaFoldDB" id="A0A5E4BPV1"/>
<evidence type="ECO:0000256" key="1">
    <source>
        <dbReference type="SAM" id="MobiDB-lite"/>
    </source>
</evidence>
<dbReference type="InterPro" id="IPR013761">
    <property type="entry name" value="SAM/pointed_sf"/>
</dbReference>
<dbReference type="Proteomes" id="UP000335636">
    <property type="component" value="Unassembled WGS sequence"/>
</dbReference>
<gene>
    <name evidence="3" type="ORF">MONAX_5E004125</name>
</gene>
<keyword evidence="4" id="KW-1185">Reference proteome</keyword>
<dbReference type="PROSITE" id="PS50105">
    <property type="entry name" value="SAM_DOMAIN"/>
    <property type="match status" value="1"/>
</dbReference>
<name>A0A5E4BPV1_MARMO</name>
<feature type="non-terminal residue" evidence="3">
    <location>
        <position position="1"/>
    </location>
</feature>
<dbReference type="Gene3D" id="1.10.150.50">
    <property type="entry name" value="Transcription Factor, Ets-1"/>
    <property type="match status" value="1"/>
</dbReference>
<feature type="compositionally biased region" description="Basic and acidic residues" evidence="1">
    <location>
        <begin position="59"/>
        <end position="69"/>
    </location>
</feature>
<sequence length="93" mass="9973">VSNLLAEHGPLGSGAYRSVGEWLEAIKMGRYTEIFMENGYSSMDAVAQGFETAWSDSCRSPEEDHEQPSRNEGAAGERNGAIVTSANVTSSSE</sequence>